<organism evidence="1 2">
    <name type="scientific">Arabidopsis thaliana</name>
    <name type="common">Mouse-ear cress</name>
    <dbReference type="NCBI Taxonomy" id="3702"/>
    <lineage>
        <taxon>Eukaryota</taxon>
        <taxon>Viridiplantae</taxon>
        <taxon>Streptophyta</taxon>
        <taxon>Embryophyta</taxon>
        <taxon>Tracheophyta</taxon>
        <taxon>Spermatophyta</taxon>
        <taxon>Magnoliopsida</taxon>
        <taxon>eudicotyledons</taxon>
        <taxon>Gunneridae</taxon>
        <taxon>Pentapetalae</taxon>
        <taxon>rosids</taxon>
        <taxon>malvids</taxon>
        <taxon>Brassicales</taxon>
        <taxon>Brassicaceae</taxon>
        <taxon>Camelineae</taxon>
        <taxon>Arabidopsis</taxon>
    </lineage>
</organism>
<dbReference type="Proteomes" id="UP000434276">
    <property type="component" value="Unassembled WGS sequence"/>
</dbReference>
<accession>A0A5S9WPL6</accession>
<dbReference type="InterPro" id="IPR023393">
    <property type="entry name" value="START-like_dom_sf"/>
</dbReference>
<dbReference type="Gene3D" id="3.30.530.20">
    <property type="match status" value="1"/>
</dbReference>
<dbReference type="EMBL" id="CACSHJ010000087">
    <property type="protein sequence ID" value="CAA0313696.1"/>
    <property type="molecule type" value="Genomic_DNA"/>
</dbReference>
<dbReference type="SUPFAM" id="SSF55961">
    <property type="entry name" value="Bet v1-like"/>
    <property type="match status" value="1"/>
</dbReference>
<dbReference type="AlphaFoldDB" id="A0A5S9WPL6"/>
<proteinExistence type="predicted"/>
<gene>
    <name evidence="1" type="ORF">C24_LOCUS5297</name>
</gene>
<dbReference type="ExpressionAtlas" id="A0A5S9WPL6">
    <property type="expression patterns" value="baseline and differential"/>
</dbReference>
<evidence type="ECO:0000313" key="2">
    <source>
        <dbReference type="Proteomes" id="UP000434276"/>
    </source>
</evidence>
<evidence type="ECO:0000313" key="1">
    <source>
        <dbReference type="EMBL" id="CAA0313696.1"/>
    </source>
</evidence>
<reference evidence="1 2" key="1">
    <citation type="submission" date="2019-12" db="EMBL/GenBank/DDBJ databases">
        <authorList>
            <person name="Jiao W.-B."/>
            <person name="Schneeberger K."/>
        </authorList>
    </citation>
    <scope>NUCLEOTIDE SEQUENCE [LARGE SCALE GENOMIC DNA]</scope>
    <source>
        <strain evidence="2">cv. C24</strain>
    </source>
</reference>
<sequence length="134" mass="15856">MALRRLCEMQFLFSLPPKLFWDSFFYHMTHISNKNPSEIRPWQREHMTIESVDHETRSMTQRFTVPEFFEGYKMITSTTKVNDSAIGLYSLVDISAEYDKTGPEIKDLDQVQFLVDYINELVLRTGGQLLRRLK</sequence>
<protein>
    <submittedName>
        <fullName evidence="1">Uncharacterized protein</fullName>
    </submittedName>
</protein>
<dbReference type="OrthoDB" id="1027501at2759"/>
<name>A0A5S9WPL6_ARATH</name>